<evidence type="ECO:0000256" key="2">
    <source>
        <dbReference type="ARBA" id="ARBA00023315"/>
    </source>
</evidence>
<dbReference type="SMART" id="SM00563">
    <property type="entry name" value="PlsC"/>
    <property type="match status" value="1"/>
</dbReference>
<dbReference type="GO" id="GO:0003841">
    <property type="term" value="F:1-acylglycerol-3-phosphate O-acyltransferase activity"/>
    <property type="evidence" value="ECO:0007669"/>
    <property type="project" value="UniProtKB-EC"/>
</dbReference>
<proteinExistence type="predicted"/>
<dbReference type="PANTHER" id="PTHR10434">
    <property type="entry name" value="1-ACYL-SN-GLYCEROL-3-PHOSPHATE ACYLTRANSFERASE"/>
    <property type="match status" value="1"/>
</dbReference>
<dbReference type="EMBL" id="CADCVB010000083">
    <property type="protein sequence ID" value="CAA9421844.1"/>
    <property type="molecule type" value="Genomic_DNA"/>
</dbReference>
<gene>
    <name evidence="4" type="ORF">AVDCRST_MAG78-1096</name>
</gene>
<sequence length="219" mass="24536">MADDQPRRGATGEMSLRYRAFRRMLIYLSRLLFGFTVHGAEKVPNKGPLIVASNHHQYADPVLVCMAVPRRMQWMAKKEVFVPPFDRFFYFIGSFPVDRQKGGRAALRAALGFLSEGWVLGIFPEGGRRKKQDAVVQNAPKSGVTMLAARANAPILPVFVDKAPNPLERLRGHKLRVYIGDPITPDNTSKEKRARGEVTGEVLRAIYGLKDEQSGVDSW</sequence>
<keyword evidence="2 4" id="KW-0012">Acyltransferase</keyword>
<keyword evidence="1 4" id="KW-0808">Transferase</keyword>
<dbReference type="SUPFAM" id="SSF69593">
    <property type="entry name" value="Glycerol-3-phosphate (1)-acyltransferase"/>
    <property type="match status" value="1"/>
</dbReference>
<reference evidence="4" key="1">
    <citation type="submission" date="2020-02" db="EMBL/GenBank/DDBJ databases">
        <authorList>
            <person name="Meier V. D."/>
        </authorList>
    </citation>
    <scope>NUCLEOTIDE SEQUENCE</scope>
    <source>
        <strain evidence="4">AVDCRST_MAG78</strain>
    </source>
</reference>
<dbReference type="InterPro" id="IPR002123">
    <property type="entry name" value="Plipid/glycerol_acylTrfase"/>
</dbReference>
<name>A0A6J4PQY0_9ACTN</name>
<dbReference type="GO" id="GO:0006654">
    <property type="term" value="P:phosphatidic acid biosynthetic process"/>
    <property type="evidence" value="ECO:0007669"/>
    <property type="project" value="TreeGrafter"/>
</dbReference>
<dbReference type="PANTHER" id="PTHR10434:SF11">
    <property type="entry name" value="1-ACYL-SN-GLYCEROL-3-PHOSPHATE ACYLTRANSFERASE"/>
    <property type="match status" value="1"/>
</dbReference>
<accession>A0A6J4PQY0</accession>
<feature type="domain" description="Phospholipid/glycerol acyltransferase" evidence="3">
    <location>
        <begin position="49"/>
        <end position="163"/>
    </location>
</feature>
<evidence type="ECO:0000256" key="1">
    <source>
        <dbReference type="ARBA" id="ARBA00022679"/>
    </source>
</evidence>
<evidence type="ECO:0000313" key="4">
    <source>
        <dbReference type="EMBL" id="CAA9421844.1"/>
    </source>
</evidence>
<dbReference type="EC" id="2.3.1.51" evidence="4"/>
<dbReference type="CDD" id="cd07989">
    <property type="entry name" value="LPLAT_AGPAT-like"/>
    <property type="match status" value="1"/>
</dbReference>
<dbReference type="Pfam" id="PF01553">
    <property type="entry name" value="Acyltransferase"/>
    <property type="match status" value="1"/>
</dbReference>
<dbReference type="AlphaFoldDB" id="A0A6J4PQY0"/>
<protein>
    <submittedName>
        <fullName evidence="4">1-acyl-sn-glycerol-3-phosphate acyltransferase</fullName>
        <ecNumber evidence="4">2.3.1.51</ecNumber>
    </submittedName>
</protein>
<organism evidence="4">
    <name type="scientific">uncultured Rubrobacteraceae bacterium</name>
    <dbReference type="NCBI Taxonomy" id="349277"/>
    <lineage>
        <taxon>Bacteria</taxon>
        <taxon>Bacillati</taxon>
        <taxon>Actinomycetota</taxon>
        <taxon>Rubrobacteria</taxon>
        <taxon>Rubrobacterales</taxon>
        <taxon>Rubrobacteraceae</taxon>
        <taxon>environmental samples</taxon>
    </lineage>
</organism>
<evidence type="ECO:0000259" key="3">
    <source>
        <dbReference type="SMART" id="SM00563"/>
    </source>
</evidence>